<proteinExistence type="inferred from homology"/>
<dbReference type="NCBIfam" id="TIGR00726">
    <property type="entry name" value="peptidoglycan editing factor PgeF"/>
    <property type="match status" value="1"/>
</dbReference>
<dbReference type="InterPro" id="IPR003730">
    <property type="entry name" value="Cu_polyphenol_OxRdtase"/>
</dbReference>
<dbReference type="SUPFAM" id="SSF64438">
    <property type="entry name" value="CNF1/YfiH-like putative cysteine hydrolases"/>
    <property type="match status" value="1"/>
</dbReference>
<keyword evidence="4" id="KW-0808">Transferase</keyword>
<comment type="caution">
    <text evidence="13">The sequence shown here is derived from an EMBL/GenBank/DDBJ whole genome shotgun (WGS) entry which is preliminary data.</text>
</comment>
<evidence type="ECO:0000313" key="13">
    <source>
        <dbReference type="EMBL" id="RHW25174.1"/>
    </source>
</evidence>
<dbReference type="OrthoDB" id="4279at2"/>
<evidence type="ECO:0000256" key="9">
    <source>
        <dbReference type="ARBA" id="ARBA00047989"/>
    </source>
</evidence>
<dbReference type="EMBL" id="QXGH01000026">
    <property type="protein sequence ID" value="RHW25174.1"/>
    <property type="molecule type" value="Genomic_DNA"/>
</dbReference>
<evidence type="ECO:0000313" key="14">
    <source>
        <dbReference type="Proteomes" id="UP000283644"/>
    </source>
</evidence>
<evidence type="ECO:0000256" key="11">
    <source>
        <dbReference type="ARBA" id="ARBA00049893"/>
    </source>
</evidence>
<comment type="catalytic activity">
    <reaction evidence="11">
        <text>S-methyl-5'-thioadenosine + phosphate = 5-(methylsulfanyl)-alpha-D-ribose 1-phosphate + adenine</text>
        <dbReference type="Rhea" id="RHEA:11852"/>
        <dbReference type="ChEBI" id="CHEBI:16708"/>
        <dbReference type="ChEBI" id="CHEBI:17509"/>
        <dbReference type="ChEBI" id="CHEBI:43474"/>
        <dbReference type="ChEBI" id="CHEBI:58533"/>
        <dbReference type="EC" id="2.4.2.28"/>
    </reaction>
    <physiologicalReaction direction="left-to-right" evidence="11">
        <dbReference type="Rhea" id="RHEA:11853"/>
    </physiologicalReaction>
</comment>
<dbReference type="InterPro" id="IPR038371">
    <property type="entry name" value="Cu_polyphenol_OxRdtase_sf"/>
</dbReference>
<keyword evidence="14" id="KW-1185">Reference proteome</keyword>
<evidence type="ECO:0000256" key="6">
    <source>
        <dbReference type="ARBA" id="ARBA00022801"/>
    </source>
</evidence>
<comment type="similarity">
    <text evidence="3 12">Belongs to the purine nucleoside phosphorylase YfiH/LACC1 family.</text>
</comment>
<comment type="catalytic activity">
    <reaction evidence="1">
        <text>inosine + phosphate = alpha-D-ribose 1-phosphate + hypoxanthine</text>
        <dbReference type="Rhea" id="RHEA:27646"/>
        <dbReference type="ChEBI" id="CHEBI:17368"/>
        <dbReference type="ChEBI" id="CHEBI:17596"/>
        <dbReference type="ChEBI" id="CHEBI:43474"/>
        <dbReference type="ChEBI" id="CHEBI:57720"/>
        <dbReference type="EC" id="2.4.2.1"/>
    </reaction>
    <physiologicalReaction direction="left-to-right" evidence="1">
        <dbReference type="Rhea" id="RHEA:27647"/>
    </physiologicalReaction>
</comment>
<keyword evidence="5" id="KW-0479">Metal-binding</keyword>
<evidence type="ECO:0000256" key="4">
    <source>
        <dbReference type="ARBA" id="ARBA00022679"/>
    </source>
</evidence>
<dbReference type="PANTHER" id="PTHR30616:SF2">
    <property type="entry name" value="PURINE NUCLEOSIDE PHOSPHORYLASE LACC1"/>
    <property type="match status" value="1"/>
</dbReference>
<keyword evidence="7" id="KW-0862">Zinc</keyword>
<comment type="catalytic activity">
    <reaction evidence="9">
        <text>adenosine + H2O + H(+) = inosine + NH4(+)</text>
        <dbReference type="Rhea" id="RHEA:24408"/>
        <dbReference type="ChEBI" id="CHEBI:15377"/>
        <dbReference type="ChEBI" id="CHEBI:15378"/>
        <dbReference type="ChEBI" id="CHEBI:16335"/>
        <dbReference type="ChEBI" id="CHEBI:17596"/>
        <dbReference type="ChEBI" id="CHEBI:28938"/>
        <dbReference type="EC" id="3.5.4.4"/>
    </reaction>
    <physiologicalReaction direction="left-to-right" evidence="9">
        <dbReference type="Rhea" id="RHEA:24409"/>
    </physiologicalReaction>
</comment>
<evidence type="ECO:0000256" key="2">
    <source>
        <dbReference type="ARBA" id="ARBA00003215"/>
    </source>
</evidence>
<evidence type="ECO:0000256" key="12">
    <source>
        <dbReference type="RuleBase" id="RU361274"/>
    </source>
</evidence>
<dbReference type="Gene3D" id="3.60.140.10">
    <property type="entry name" value="CNF1/YfiH-like putative cysteine hydrolases"/>
    <property type="match status" value="1"/>
</dbReference>
<dbReference type="PANTHER" id="PTHR30616">
    <property type="entry name" value="UNCHARACTERIZED PROTEIN YFIH"/>
    <property type="match status" value="1"/>
</dbReference>
<evidence type="ECO:0000256" key="3">
    <source>
        <dbReference type="ARBA" id="ARBA00007353"/>
    </source>
</evidence>
<organism evidence="13 14">
    <name type="scientific">Nocardioides immobilis</name>
    <dbReference type="NCBI Taxonomy" id="2049295"/>
    <lineage>
        <taxon>Bacteria</taxon>
        <taxon>Bacillati</taxon>
        <taxon>Actinomycetota</taxon>
        <taxon>Actinomycetes</taxon>
        <taxon>Propionibacteriales</taxon>
        <taxon>Nocardioidaceae</taxon>
        <taxon>Nocardioides</taxon>
    </lineage>
</organism>
<reference evidence="13 14" key="1">
    <citation type="submission" date="2018-09" db="EMBL/GenBank/DDBJ databases">
        <title>Genome sequencing of Nocardioides immobilis CCTCC AB 2017083 for comparison to Nocardioides silvaticus.</title>
        <authorList>
            <person name="Li C."/>
            <person name="Wang G."/>
        </authorList>
    </citation>
    <scope>NUCLEOTIDE SEQUENCE [LARGE SCALE GENOMIC DNA]</scope>
    <source>
        <strain evidence="13 14">CCTCC AB 2017083</strain>
    </source>
</reference>
<evidence type="ECO:0000256" key="5">
    <source>
        <dbReference type="ARBA" id="ARBA00022723"/>
    </source>
</evidence>
<evidence type="ECO:0000256" key="8">
    <source>
        <dbReference type="ARBA" id="ARBA00023008"/>
    </source>
</evidence>
<sequence>MFAFRDTCALDPSPADGVRVEVAFTDATLDLENENEGFAASLAAVVEATGVPFARLRQVHGDEVVQVVDDPAGDDVPEADALVTTRRGVGLMVRVADCVPVLLADPGAGVIGAVHAGRLGMTLGIVGTTVARMRALGAEEIRAWIGPHVCGRCYEVPEEMRREVAAVVPAAMSETSWGTPALDLGAGVEAQLAEAGVSATHVGRCTLEDEQLHSYRRDGGDAGRFAGLVWIR</sequence>
<dbReference type="GO" id="GO:0016787">
    <property type="term" value="F:hydrolase activity"/>
    <property type="evidence" value="ECO:0007669"/>
    <property type="project" value="UniProtKB-KW"/>
</dbReference>
<comment type="catalytic activity">
    <reaction evidence="10">
        <text>adenosine + phosphate = alpha-D-ribose 1-phosphate + adenine</text>
        <dbReference type="Rhea" id="RHEA:27642"/>
        <dbReference type="ChEBI" id="CHEBI:16335"/>
        <dbReference type="ChEBI" id="CHEBI:16708"/>
        <dbReference type="ChEBI" id="CHEBI:43474"/>
        <dbReference type="ChEBI" id="CHEBI:57720"/>
        <dbReference type="EC" id="2.4.2.1"/>
    </reaction>
    <physiologicalReaction direction="left-to-right" evidence="10">
        <dbReference type="Rhea" id="RHEA:27643"/>
    </physiologicalReaction>
</comment>
<dbReference type="AlphaFoldDB" id="A0A417XXB7"/>
<dbReference type="InterPro" id="IPR011324">
    <property type="entry name" value="Cytotoxic_necrot_fac-like_cat"/>
</dbReference>
<name>A0A417XXB7_9ACTN</name>
<dbReference type="CDD" id="cd16833">
    <property type="entry name" value="YfiH"/>
    <property type="match status" value="1"/>
</dbReference>
<gene>
    <name evidence="13" type="primary">pgeF</name>
    <name evidence="13" type="ORF">D0Z08_21005</name>
</gene>
<dbReference type="RefSeq" id="WP_118927222.1">
    <property type="nucleotide sequence ID" value="NZ_QXGH01000026.1"/>
</dbReference>
<keyword evidence="6" id="KW-0378">Hydrolase</keyword>
<dbReference type="Proteomes" id="UP000283644">
    <property type="component" value="Unassembled WGS sequence"/>
</dbReference>
<evidence type="ECO:0000256" key="10">
    <source>
        <dbReference type="ARBA" id="ARBA00048968"/>
    </source>
</evidence>
<accession>A0A417XXB7</accession>
<evidence type="ECO:0000256" key="1">
    <source>
        <dbReference type="ARBA" id="ARBA00000553"/>
    </source>
</evidence>
<comment type="function">
    <text evidence="2">Purine nucleoside enzyme that catalyzes the phosphorolysis of adenosine and inosine nucleosides, yielding D-ribose 1-phosphate and the respective free bases, adenine and hypoxanthine. Also catalyzes the phosphorolysis of S-methyl-5'-thioadenosine into adenine and S-methyl-5-thio-alpha-D-ribose 1-phosphate. Also has adenosine deaminase activity.</text>
</comment>
<keyword evidence="8" id="KW-0186">Copper</keyword>
<evidence type="ECO:0000256" key="7">
    <source>
        <dbReference type="ARBA" id="ARBA00022833"/>
    </source>
</evidence>
<dbReference type="GO" id="GO:0005507">
    <property type="term" value="F:copper ion binding"/>
    <property type="evidence" value="ECO:0007669"/>
    <property type="project" value="TreeGrafter"/>
</dbReference>
<protein>
    <recommendedName>
        <fullName evidence="12">Purine nucleoside phosphorylase</fullName>
    </recommendedName>
</protein>
<dbReference type="GO" id="GO:0017061">
    <property type="term" value="F:S-methyl-5-thioadenosine phosphorylase activity"/>
    <property type="evidence" value="ECO:0007669"/>
    <property type="project" value="UniProtKB-EC"/>
</dbReference>
<dbReference type="Pfam" id="PF02578">
    <property type="entry name" value="Cu-oxidase_4"/>
    <property type="match status" value="1"/>
</dbReference>